<comment type="caution">
    <text evidence="3">The sequence shown here is derived from an EMBL/GenBank/DDBJ whole genome shotgun (WGS) entry which is preliminary data.</text>
</comment>
<dbReference type="Gene3D" id="3.40.630.30">
    <property type="match status" value="1"/>
</dbReference>
<dbReference type="GO" id="GO:0016747">
    <property type="term" value="F:acyltransferase activity, transferring groups other than amino-acyl groups"/>
    <property type="evidence" value="ECO:0007669"/>
    <property type="project" value="InterPro"/>
</dbReference>
<evidence type="ECO:0000256" key="1">
    <source>
        <dbReference type="SAM" id="MobiDB-lite"/>
    </source>
</evidence>
<dbReference type="Pfam" id="PF00583">
    <property type="entry name" value="Acetyltransf_1"/>
    <property type="match status" value="1"/>
</dbReference>
<feature type="domain" description="N-acetyltransferase" evidence="2">
    <location>
        <begin position="1"/>
        <end position="99"/>
    </location>
</feature>
<proteinExistence type="predicted"/>
<gene>
    <name evidence="3" type="ORF">FOL46_002140</name>
</gene>
<dbReference type="PROSITE" id="PS51186">
    <property type="entry name" value="GNAT"/>
    <property type="match status" value="1"/>
</dbReference>
<name>A0A7J6KP32_PEROL</name>
<dbReference type="InterPro" id="IPR016181">
    <property type="entry name" value="Acyl_CoA_acyltransferase"/>
</dbReference>
<dbReference type="AlphaFoldDB" id="A0A7J6KP32"/>
<evidence type="ECO:0000259" key="2">
    <source>
        <dbReference type="PROSITE" id="PS51186"/>
    </source>
</evidence>
<sequence>VVVASVEFGLVKGDDDCDFVGLPSLRVKEDWRGRGVGSELLKALVEYVHAVGSPQIRFVWIFERSNDPVVSEACYGAGFERYFLDDGVIYTYDYSEDDKPTGDNSALPVIPDPRRNI</sequence>
<dbReference type="Proteomes" id="UP000572268">
    <property type="component" value="Unassembled WGS sequence"/>
</dbReference>
<evidence type="ECO:0000313" key="4">
    <source>
        <dbReference type="Proteomes" id="UP000572268"/>
    </source>
</evidence>
<protein>
    <recommendedName>
        <fullName evidence="2">N-acetyltransferase domain-containing protein</fullName>
    </recommendedName>
</protein>
<organism evidence="3 4">
    <name type="scientific">Perkinsus olseni</name>
    <name type="common">Perkinsus atlanticus</name>
    <dbReference type="NCBI Taxonomy" id="32597"/>
    <lineage>
        <taxon>Eukaryota</taxon>
        <taxon>Sar</taxon>
        <taxon>Alveolata</taxon>
        <taxon>Perkinsozoa</taxon>
        <taxon>Perkinsea</taxon>
        <taxon>Perkinsida</taxon>
        <taxon>Perkinsidae</taxon>
        <taxon>Perkinsus</taxon>
    </lineage>
</organism>
<dbReference type="InterPro" id="IPR000182">
    <property type="entry name" value="GNAT_dom"/>
</dbReference>
<accession>A0A7J6KP32</accession>
<evidence type="ECO:0000313" key="3">
    <source>
        <dbReference type="EMBL" id="KAF4649065.1"/>
    </source>
</evidence>
<feature type="non-terminal residue" evidence="3">
    <location>
        <position position="1"/>
    </location>
</feature>
<reference evidence="3 4" key="1">
    <citation type="submission" date="2020-04" db="EMBL/GenBank/DDBJ databases">
        <title>Perkinsus olseni comparative genomics.</title>
        <authorList>
            <person name="Bogema D.R."/>
        </authorList>
    </citation>
    <scope>NUCLEOTIDE SEQUENCE [LARGE SCALE GENOMIC DNA]</scope>
    <source>
        <strain evidence="3">ATCC PRA-31</strain>
    </source>
</reference>
<dbReference type="CDD" id="cd04301">
    <property type="entry name" value="NAT_SF"/>
    <property type="match status" value="1"/>
</dbReference>
<dbReference type="SUPFAM" id="SSF55729">
    <property type="entry name" value="Acyl-CoA N-acyltransferases (Nat)"/>
    <property type="match status" value="1"/>
</dbReference>
<feature type="region of interest" description="Disordered" evidence="1">
    <location>
        <begin position="95"/>
        <end position="117"/>
    </location>
</feature>
<dbReference type="EMBL" id="JABANN010001670">
    <property type="protein sequence ID" value="KAF4649065.1"/>
    <property type="molecule type" value="Genomic_DNA"/>
</dbReference>